<evidence type="ECO:0000259" key="12">
    <source>
        <dbReference type="PROSITE" id="PS50994"/>
    </source>
</evidence>
<keyword evidence="2" id="KW-0479">Metal-binding</keyword>
<dbReference type="PANTHER" id="PTHR42648:SF11">
    <property type="entry name" value="TRANSPOSON TY4-P GAG-POL POLYPROTEIN"/>
    <property type="match status" value="1"/>
</dbReference>
<keyword evidence="8" id="KW-0808">Transferase</keyword>
<evidence type="ECO:0000256" key="8">
    <source>
        <dbReference type="ARBA" id="ARBA00022932"/>
    </source>
</evidence>
<evidence type="ECO:0000313" key="13">
    <source>
        <dbReference type="EMBL" id="GJS75107.1"/>
    </source>
</evidence>
<feature type="compositionally biased region" description="Basic and acidic residues" evidence="11">
    <location>
        <begin position="936"/>
        <end position="947"/>
    </location>
</feature>
<keyword evidence="3" id="KW-0255">Endonuclease</keyword>
<evidence type="ECO:0000256" key="2">
    <source>
        <dbReference type="ARBA" id="ARBA00022723"/>
    </source>
</evidence>
<feature type="compositionally biased region" description="Polar residues" evidence="11">
    <location>
        <begin position="335"/>
        <end position="370"/>
    </location>
</feature>
<evidence type="ECO:0000256" key="6">
    <source>
        <dbReference type="ARBA" id="ARBA00022908"/>
    </source>
</evidence>
<keyword evidence="14" id="KW-1185">Reference proteome</keyword>
<dbReference type="InterPro" id="IPR057670">
    <property type="entry name" value="SH3_retrovirus"/>
</dbReference>
<keyword evidence="7" id="KW-0695">RNA-directed DNA polymerase</keyword>
<keyword evidence="10" id="KW-0511">Multifunctional enzyme</keyword>
<keyword evidence="9" id="KW-0233">DNA recombination</keyword>
<dbReference type="Pfam" id="PF07727">
    <property type="entry name" value="RVT_2"/>
    <property type="match status" value="1"/>
</dbReference>
<dbReference type="Gene3D" id="3.30.420.10">
    <property type="entry name" value="Ribonuclease H-like superfamily/Ribonuclease H"/>
    <property type="match status" value="1"/>
</dbReference>
<comment type="caution">
    <text evidence="13">The sequence shown here is derived from an EMBL/GenBank/DDBJ whole genome shotgun (WGS) entry which is preliminary data.</text>
</comment>
<proteinExistence type="predicted"/>
<evidence type="ECO:0000256" key="3">
    <source>
        <dbReference type="ARBA" id="ARBA00022759"/>
    </source>
</evidence>
<dbReference type="PANTHER" id="PTHR42648">
    <property type="entry name" value="TRANSPOSASE, PUTATIVE-RELATED"/>
    <property type="match status" value="1"/>
</dbReference>
<evidence type="ECO:0000256" key="10">
    <source>
        <dbReference type="ARBA" id="ARBA00023268"/>
    </source>
</evidence>
<feature type="region of interest" description="Disordered" evidence="11">
    <location>
        <begin position="139"/>
        <end position="191"/>
    </location>
</feature>
<evidence type="ECO:0000256" key="9">
    <source>
        <dbReference type="ARBA" id="ARBA00023172"/>
    </source>
</evidence>
<dbReference type="InterPro" id="IPR013103">
    <property type="entry name" value="RVT_2"/>
</dbReference>
<keyword evidence="8" id="KW-0548">Nucleotidyltransferase</keyword>
<keyword evidence="5" id="KW-0460">Magnesium</keyword>
<feature type="domain" description="Integrase catalytic" evidence="12">
    <location>
        <begin position="415"/>
        <end position="506"/>
    </location>
</feature>
<dbReference type="Pfam" id="PF25597">
    <property type="entry name" value="SH3_retrovirus"/>
    <property type="match status" value="1"/>
</dbReference>
<dbReference type="InterPro" id="IPR001584">
    <property type="entry name" value="Integrase_cat-core"/>
</dbReference>
<feature type="compositionally biased region" description="Low complexity" evidence="11">
    <location>
        <begin position="306"/>
        <end position="320"/>
    </location>
</feature>
<keyword evidence="8" id="KW-0239">DNA-directed DNA polymerase</keyword>
<dbReference type="InterPro" id="IPR039537">
    <property type="entry name" value="Retrotran_Ty1/copia-like"/>
</dbReference>
<keyword evidence="1" id="KW-0540">Nuclease</keyword>
<dbReference type="PROSITE" id="PS50994">
    <property type="entry name" value="INTEGRASE"/>
    <property type="match status" value="1"/>
</dbReference>
<gene>
    <name evidence="13" type="ORF">Tco_0724988</name>
</gene>
<sequence>MNSECVELQAELSKKNDMVENDVYDELSKRCTRIENICISLEIKVQQYKQSFQNNQPQNKQDAPGFPAFFEINELKAQLKAKDNSINKLRDHIATLKGKSVSAGDKSVNNSKVIAPGIYKLGLESLSLMLRRNREAHVDSYKTKDSNKPLLPSTRVISSTSASGSKPQGNTKNNRISRPTSSNKNNKVEVHLRDVTPSLNKKNHVSERICIANIKHSVLNANSELICATCNECMFDAIHDLYVLDYVNNVNVRAQPKSIKSKKKKMWKATGIIYTNVGYSWKPTVRTFTIDGNTCPLTRIASTMVVPPKKPSSSTVVKKTAPSSNTSGKLKDITNIGSSSKSKNVASKISNNSEPNKNWGSNVSTTPSSSRVHFRFRNDHVGEIKGYRDYQIRNVMISRVYYVEGLGHNLLSVGQFCDSDLENLQAYYDDVRISHQTSVARTPQQNGVVERRNRALVEASRTMLIFSKAPLFLWAKAVATACFTQNRSLIRRRYNKTPYELIHDKKPDLTYFYVFGALCYPTNDGEDPGKMKPKADIETFIGYAPEKKAYRIYNRETIHVEFDEMTVMASEQFISGPQASIYDSWNNQYRTRAKFSFSNTLFPTAAAPRLADPTSSPFLTSVDQDAPSTNTSSTIQETQSPVITEAFLNSELREEVYVSQPEGFVDQDNPTYVYKLKKALYGLKHAPRACPRGIFINQTKYANEILKKYGMDSSDSVDTPMVDRTKLDEDLQGKTIDSTHYHGMIGFLMYLISSRPDLVYAIMPGDKTLEEVLLAVPTYGGEPSIDLLRSLLNLGHAGDWLTLSSRGGADVPKALTKPFNFLPEGGLEENQSSTKSVNNEALVIKAEPISDVHPSDIAENIVDSRNTFSKEDRLSLIGPDALSYLEVGKRLMVAGKRKVVVGSHGEDPHWKAQKVSAQSSKVAGDASTPFDVDSDPDIHGKPDPSTV</sequence>
<feature type="region of interest" description="Disordered" evidence="11">
    <location>
        <begin position="904"/>
        <end position="947"/>
    </location>
</feature>
<evidence type="ECO:0000313" key="14">
    <source>
        <dbReference type="Proteomes" id="UP001151760"/>
    </source>
</evidence>
<accession>A0ABQ4YCI5</accession>
<dbReference type="SUPFAM" id="SSF53098">
    <property type="entry name" value="Ribonuclease H-like"/>
    <property type="match status" value="1"/>
</dbReference>
<keyword evidence="4" id="KW-0378">Hydrolase</keyword>
<name>A0ABQ4YCI5_9ASTR</name>
<protein>
    <submittedName>
        <fullName evidence="13">Retrovirus-related pol polyprotein from transposon TNT 1-94</fullName>
    </submittedName>
</protein>
<evidence type="ECO:0000256" key="1">
    <source>
        <dbReference type="ARBA" id="ARBA00022722"/>
    </source>
</evidence>
<evidence type="ECO:0000256" key="4">
    <source>
        <dbReference type="ARBA" id="ARBA00022801"/>
    </source>
</evidence>
<evidence type="ECO:0000256" key="11">
    <source>
        <dbReference type="SAM" id="MobiDB-lite"/>
    </source>
</evidence>
<dbReference type="InterPro" id="IPR036397">
    <property type="entry name" value="RNaseH_sf"/>
</dbReference>
<dbReference type="Proteomes" id="UP001151760">
    <property type="component" value="Unassembled WGS sequence"/>
</dbReference>
<reference evidence="13" key="2">
    <citation type="submission" date="2022-01" db="EMBL/GenBank/DDBJ databases">
        <authorList>
            <person name="Yamashiro T."/>
            <person name="Shiraishi A."/>
            <person name="Satake H."/>
            <person name="Nakayama K."/>
        </authorList>
    </citation>
    <scope>NUCLEOTIDE SEQUENCE</scope>
</reference>
<feature type="region of interest" description="Disordered" evidence="11">
    <location>
        <begin position="306"/>
        <end position="370"/>
    </location>
</feature>
<evidence type="ECO:0000256" key="7">
    <source>
        <dbReference type="ARBA" id="ARBA00022918"/>
    </source>
</evidence>
<organism evidence="13 14">
    <name type="scientific">Tanacetum coccineum</name>
    <dbReference type="NCBI Taxonomy" id="301880"/>
    <lineage>
        <taxon>Eukaryota</taxon>
        <taxon>Viridiplantae</taxon>
        <taxon>Streptophyta</taxon>
        <taxon>Embryophyta</taxon>
        <taxon>Tracheophyta</taxon>
        <taxon>Spermatophyta</taxon>
        <taxon>Magnoliopsida</taxon>
        <taxon>eudicotyledons</taxon>
        <taxon>Gunneridae</taxon>
        <taxon>Pentapetalae</taxon>
        <taxon>asterids</taxon>
        <taxon>campanulids</taxon>
        <taxon>Asterales</taxon>
        <taxon>Asteraceae</taxon>
        <taxon>Asteroideae</taxon>
        <taxon>Anthemideae</taxon>
        <taxon>Anthemidinae</taxon>
        <taxon>Tanacetum</taxon>
    </lineage>
</organism>
<feature type="compositionally biased region" description="Polar residues" evidence="11">
    <location>
        <begin position="155"/>
        <end position="185"/>
    </location>
</feature>
<keyword evidence="6" id="KW-0229">DNA integration</keyword>
<reference evidence="13" key="1">
    <citation type="journal article" date="2022" name="Int. J. Mol. Sci.">
        <title>Draft Genome of Tanacetum Coccineum: Genomic Comparison of Closely Related Tanacetum-Family Plants.</title>
        <authorList>
            <person name="Yamashiro T."/>
            <person name="Shiraishi A."/>
            <person name="Nakayama K."/>
            <person name="Satake H."/>
        </authorList>
    </citation>
    <scope>NUCLEOTIDE SEQUENCE</scope>
</reference>
<dbReference type="EMBL" id="BQNB010010279">
    <property type="protein sequence ID" value="GJS75107.1"/>
    <property type="molecule type" value="Genomic_DNA"/>
</dbReference>
<evidence type="ECO:0000256" key="5">
    <source>
        <dbReference type="ARBA" id="ARBA00022842"/>
    </source>
</evidence>
<dbReference type="InterPro" id="IPR012337">
    <property type="entry name" value="RNaseH-like_sf"/>
</dbReference>